<dbReference type="PANTHER" id="PTHR12526">
    <property type="entry name" value="GLYCOSYLTRANSFERASE"/>
    <property type="match status" value="1"/>
</dbReference>
<dbReference type="GO" id="GO:0016757">
    <property type="term" value="F:glycosyltransferase activity"/>
    <property type="evidence" value="ECO:0007669"/>
    <property type="project" value="UniProtKB-ARBA"/>
</dbReference>
<sequence>MTAAPRIALAPGSIDGGGIGTVTLNLAEGLVARGAKVDLLLTTVPKDGRRIPDGVETVVLAGRTRQAFGAAKRYMSQSRPHMIVTARNYMHLLMTAAHRSTGASKHCALVWSFHTHRSTERSHARLKDRLVDALAVRFAGWADHLVAVSHGVGNDLAAAGLPEDKLRVIENPAWTDWYNDLAQAPCFHPWLQGGEVPVILGIGRLSKQKDFPLLIRAFAKLRASHPARLIILGEGPDRSALEALISDLEISEHVSLPGHVPNVFCYLAKAQLFVLSSRWEGFGMVLVEAMGCGCPVISTDCPAGPAEILQGGRLGPLVPVGDVTAMAHAMVNTLAAQIPLSASALPMDRFRADEAAQRYLSLMVRT</sequence>
<dbReference type="KEGG" id="lit:FPZ52_11795"/>
<gene>
    <name evidence="2" type="ORF">FPZ52_11795</name>
</gene>
<reference evidence="2 3" key="1">
    <citation type="submission" date="2019-07" db="EMBL/GenBank/DDBJ databases">
        <title>Litoreibacter alkalisoli sp. nov., isolated from saline-alkaline soil.</title>
        <authorList>
            <person name="Wang S."/>
            <person name="Xu L."/>
            <person name="Xing Y.-T."/>
            <person name="Sun J.-Q."/>
        </authorList>
    </citation>
    <scope>NUCLEOTIDE SEQUENCE [LARGE SCALE GENOMIC DNA]</scope>
    <source>
        <strain evidence="2 3">LN3S51</strain>
        <plasmid evidence="2 3">unnamed1</plasmid>
    </source>
</reference>
<dbReference type="SUPFAM" id="SSF53756">
    <property type="entry name" value="UDP-Glycosyltransferase/glycogen phosphorylase"/>
    <property type="match status" value="1"/>
</dbReference>
<name>A0A5B8IXS1_9RHOB</name>
<evidence type="ECO:0000313" key="3">
    <source>
        <dbReference type="Proteomes" id="UP000318483"/>
    </source>
</evidence>
<dbReference type="CDD" id="cd03811">
    <property type="entry name" value="GT4_GT28_WabH-like"/>
    <property type="match status" value="1"/>
</dbReference>
<dbReference type="Pfam" id="PF13439">
    <property type="entry name" value="Glyco_transf_4"/>
    <property type="match status" value="1"/>
</dbReference>
<evidence type="ECO:0000259" key="1">
    <source>
        <dbReference type="Pfam" id="PF13439"/>
    </source>
</evidence>
<proteinExistence type="predicted"/>
<dbReference type="PANTHER" id="PTHR12526:SF630">
    <property type="entry name" value="GLYCOSYLTRANSFERASE"/>
    <property type="match status" value="1"/>
</dbReference>
<keyword evidence="2" id="KW-0808">Transferase</keyword>
<dbReference type="InterPro" id="IPR028098">
    <property type="entry name" value="Glyco_trans_4-like_N"/>
</dbReference>
<dbReference type="OrthoDB" id="9790710at2"/>
<dbReference type="Pfam" id="PF13692">
    <property type="entry name" value="Glyco_trans_1_4"/>
    <property type="match status" value="1"/>
</dbReference>
<protein>
    <submittedName>
        <fullName evidence="2">Glycosyltransferase</fullName>
    </submittedName>
</protein>
<organism evidence="2 3">
    <name type="scientific">Qingshengfaniella alkalisoli</name>
    <dbReference type="NCBI Taxonomy" id="2599296"/>
    <lineage>
        <taxon>Bacteria</taxon>
        <taxon>Pseudomonadati</taxon>
        <taxon>Pseudomonadota</taxon>
        <taxon>Alphaproteobacteria</taxon>
        <taxon>Rhodobacterales</taxon>
        <taxon>Paracoccaceae</taxon>
        <taxon>Qingshengfaniella</taxon>
    </lineage>
</organism>
<keyword evidence="3" id="KW-1185">Reference proteome</keyword>
<dbReference type="Proteomes" id="UP000318483">
    <property type="component" value="Plasmid unnamed1"/>
</dbReference>
<evidence type="ECO:0000313" key="2">
    <source>
        <dbReference type="EMBL" id="QDY70403.1"/>
    </source>
</evidence>
<dbReference type="AlphaFoldDB" id="A0A5B8IXS1"/>
<geneLocation type="plasmid" evidence="2 3">
    <name>unnamed1</name>
</geneLocation>
<accession>A0A5B8IXS1</accession>
<dbReference type="EMBL" id="CP042262">
    <property type="protein sequence ID" value="QDY70403.1"/>
    <property type="molecule type" value="Genomic_DNA"/>
</dbReference>
<dbReference type="Gene3D" id="3.40.50.2000">
    <property type="entry name" value="Glycogen Phosphorylase B"/>
    <property type="match status" value="2"/>
</dbReference>
<feature type="domain" description="Glycosyltransferase subfamily 4-like N-terminal" evidence="1">
    <location>
        <begin position="17"/>
        <end position="172"/>
    </location>
</feature>
<keyword evidence="2" id="KW-0614">Plasmid</keyword>
<dbReference type="RefSeq" id="WP_146365821.1">
    <property type="nucleotide sequence ID" value="NZ_CP042262.1"/>
</dbReference>